<dbReference type="Proteomes" id="UP001298593">
    <property type="component" value="Unassembled WGS sequence"/>
</dbReference>
<keyword evidence="1" id="KW-0732">Signal</keyword>
<protein>
    <submittedName>
        <fullName evidence="2">Uncharacterized protein</fullName>
    </submittedName>
</protein>
<feature type="chain" id="PRO_5045686856" evidence="1">
    <location>
        <begin position="21"/>
        <end position="136"/>
    </location>
</feature>
<sequence length="136" mass="14116">MTLAALAVVLAAAALIVALTRSGSGSSPTYTATEKAAAKTQLCDQYKLAAQAMHIETSTPDNTALARIALTNGALILETASANPALEAKYSNAARALAMAYQTQTALGTTAPPEQYREMGDDLNAKDRVIQELCGD</sequence>
<proteinExistence type="predicted"/>
<evidence type="ECO:0000313" key="3">
    <source>
        <dbReference type="Proteomes" id="UP001298593"/>
    </source>
</evidence>
<reference evidence="2 3" key="1">
    <citation type="submission" date="2023-12" db="EMBL/GenBank/DDBJ databases">
        <title>Description of new species of Mycobacterium terrae complex isolated from sewage at the Sao Paulo Zoological Park Foundation in Brazil.</title>
        <authorList>
            <person name="Romagnoli C.L."/>
            <person name="Conceicao E.C."/>
            <person name="Machado E."/>
            <person name="Barreto L.B.P.F."/>
            <person name="Sharma A."/>
            <person name="Silva N.M."/>
            <person name="Marques L.E."/>
            <person name="Juliana M.A."/>
            <person name="Lourenco M.C.S."/>
            <person name="Digiampietri L.A."/>
            <person name="Suffys P.N."/>
            <person name="Viana-Niero C."/>
        </authorList>
    </citation>
    <scope>NUCLEOTIDE SEQUENCE [LARGE SCALE GENOMIC DNA]</scope>
    <source>
        <strain evidence="2 3">MYC340</strain>
    </source>
</reference>
<dbReference type="EMBL" id="JAYJJU010000001">
    <property type="protein sequence ID" value="MEB3030382.1"/>
    <property type="molecule type" value="Genomic_DNA"/>
</dbReference>
<accession>A0ABU5XRA7</accession>
<name>A0ABU5XRA7_9MYCO</name>
<comment type="caution">
    <text evidence="2">The sequence shown here is derived from an EMBL/GenBank/DDBJ whole genome shotgun (WGS) entry which is preliminary data.</text>
</comment>
<dbReference type="RefSeq" id="WP_224973938.1">
    <property type="nucleotide sequence ID" value="NZ_JAYJJU010000001.1"/>
</dbReference>
<gene>
    <name evidence="2" type="ORF">KV113_02335</name>
</gene>
<keyword evidence="3" id="KW-1185">Reference proteome</keyword>
<organism evidence="2 3">
    <name type="scientific">[Mycobacterium] nativiensis</name>
    <dbReference type="NCBI Taxonomy" id="2855503"/>
    <lineage>
        <taxon>Bacteria</taxon>
        <taxon>Bacillati</taxon>
        <taxon>Actinomycetota</taxon>
        <taxon>Actinomycetes</taxon>
        <taxon>Mycobacteriales</taxon>
        <taxon>Mycobacteriaceae</taxon>
        <taxon>Mycolicibacter</taxon>
    </lineage>
</organism>
<feature type="signal peptide" evidence="1">
    <location>
        <begin position="1"/>
        <end position="20"/>
    </location>
</feature>
<evidence type="ECO:0000256" key="1">
    <source>
        <dbReference type="SAM" id="SignalP"/>
    </source>
</evidence>
<evidence type="ECO:0000313" key="2">
    <source>
        <dbReference type="EMBL" id="MEB3030382.1"/>
    </source>
</evidence>